<gene>
    <name evidence="2" type="ORF">ENT17_12070</name>
</gene>
<protein>
    <submittedName>
        <fullName evidence="2">Uncharacterized protein</fullName>
    </submittedName>
</protein>
<reference evidence="2" key="1">
    <citation type="journal article" date="2020" name="mSystems">
        <title>Genome- and Community-Level Interaction Insights into Carbon Utilization and Element Cycling Functions of Hydrothermarchaeota in Hydrothermal Sediment.</title>
        <authorList>
            <person name="Zhou Z."/>
            <person name="Liu Y."/>
            <person name="Xu W."/>
            <person name="Pan J."/>
            <person name="Luo Z.H."/>
            <person name="Li M."/>
        </authorList>
    </citation>
    <scope>NUCLEOTIDE SEQUENCE [LARGE SCALE GENOMIC DNA]</scope>
    <source>
        <strain evidence="2">SpSt-556</strain>
    </source>
</reference>
<keyword evidence="1" id="KW-0812">Transmembrane</keyword>
<keyword evidence="1" id="KW-0472">Membrane</keyword>
<feature type="transmembrane region" description="Helical" evidence="1">
    <location>
        <begin position="43"/>
        <end position="64"/>
    </location>
</feature>
<feature type="transmembrane region" description="Helical" evidence="1">
    <location>
        <begin position="136"/>
        <end position="157"/>
    </location>
</feature>
<accession>A0A7C4Q5E7</accession>
<feature type="transmembrane region" description="Helical" evidence="1">
    <location>
        <begin position="169"/>
        <end position="193"/>
    </location>
</feature>
<feature type="transmembrane region" description="Helical" evidence="1">
    <location>
        <begin position="76"/>
        <end position="97"/>
    </location>
</feature>
<keyword evidence="1" id="KW-1133">Transmembrane helix</keyword>
<name>A0A7C4Q5E7_9CHLR</name>
<organism evidence="2">
    <name type="scientific">Bellilinea caldifistulae</name>
    <dbReference type="NCBI Taxonomy" id="360411"/>
    <lineage>
        <taxon>Bacteria</taxon>
        <taxon>Bacillati</taxon>
        <taxon>Chloroflexota</taxon>
        <taxon>Anaerolineae</taxon>
        <taxon>Anaerolineales</taxon>
        <taxon>Anaerolineaceae</taxon>
        <taxon>Bellilinea</taxon>
    </lineage>
</organism>
<evidence type="ECO:0000256" key="1">
    <source>
        <dbReference type="SAM" id="Phobius"/>
    </source>
</evidence>
<dbReference type="AlphaFoldDB" id="A0A7C4Q5E7"/>
<comment type="caution">
    <text evidence="2">The sequence shown here is derived from an EMBL/GenBank/DDBJ whole genome shotgun (WGS) entry which is preliminary data.</text>
</comment>
<proteinExistence type="predicted"/>
<evidence type="ECO:0000313" key="2">
    <source>
        <dbReference type="EMBL" id="HGS88333.1"/>
    </source>
</evidence>
<sequence>MTVRRRLVLSLFITLTLIAVLTAFGPAERTLGANLRLVLLHGAWVWSGKLLFAAAGLCGLAAILSPARWVDWSRALGWSGLLFWLTYLPMSLLVQWQNWGGIFWDEPRWRIPFTFGVVGVLLQSGLLVLDQPRLTGFANAAFGLALWLALGGAENILHPDSPVAQSGSFAIRLTFGLLLGLALLSGAQISLLLKRSVHKAA</sequence>
<feature type="transmembrane region" description="Helical" evidence="1">
    <location>
        <begin position="109"/>
        <end position="129"/>
    </location>
</feature>
<dbReference type="EMBL" id="DSXR01000122">
    <property type="protein sequence ID" value="HGS88333.1"/>
    <property type="molecule type" value="Genomic_DNA"/>
</dbReference>